<reference evidence="1" key="1">
    <citation type="submission" date="2014-09" db="EMBL/GenBank/DDBJ databases">
        <authorList>
            <person name="Magalhaes I.L.F."/>
            <person name="Oliveira U."/>
            <person name="Santos F.R."/>
            <person name="Vidigal T.H.D.A."/>
            <person name="Brescovit A.D."/>
            <person name="Santos A.J."/>
        </authorList>
    </citation>
    <scope>NUCLEOTIDE SEQUENCE</scope>
    <source>
        <tissue evidence="1">Shoot tissue taken approximately 20 cm above the soil surface</tissue>
    </source>
</reference>
<reference evidence="1" key="2">
    <citation type="journal article" date="2015" name="Data Brief">
        <title>Shoot transcriptome of the giant reed, Arundo donax.</title>
        <authorList>
            <person name="Barrero R.A."/>
            <person name="Guerrero F.D."/>
            <person name="Moolhuijzen P."/>
            <person name="Goolsby J.A."/>
            <person name="Tidwell J."/>
            <person name="Bellgard S.E."/>
            <person name="Bellgard M.I."/>
        </authorList>
    </citation>
    <scope>NUCLEOTIDE SEQUENCE</scope>
    <source>
        <tissue evidence="1">Shoot tissue taken approximately 20 cm above the soil surface</tissue>
    </source>
</reference>
<name>A0A0A9C692_ARUDO</name>
<accession>A0A0A9C692</accession>
<dbReference type="AlphaFoldDB" id="A0A0A9C692"/>
<sequence>MLHTARQERALHHQMLLYLFVHLVKKFPCLSIRVRQL</sequence>
<organism evidence="1">
    <name type="scientific">Arundo donax</name>
    <name type="common">Giant reed</name>
    <name type="synonym">Donax arundinaceus</name>
    <dbReference type="NCBI Taxonomy" id="35708"/>
    <lineage>
        <taxon>Eukaryota</taxon>
        <taxon>Viridiplantae</taxon>
        <taxon>Streptophyta</taxon>
        <taxon>Embryophyta</taxon>
        <taxon>Tracheophyta</taxon>
        <taxon>Spermatophyta</taxon>
        <taxon>Magnoliopsida</taxon>
        <taxon>Liliopsida</taxon>
        <taxon>Poales</taxon>
        <taxon>Poaceae</taxon>
        <taxon>PACMAD clade</taxon>
        <taxon>Arundinoideae</taxon>
        <taxon>Arundineae</taxon>
        <taxon>Arundo</taxon>
    </lineage>
</organism>
<evidence type="ECO:0000313" key="1">
    <source>
        <dbReference type="EMBL" id="JAD71819.1"/>
    </source>
</evidence>
<dbReference type="EMBL" id="GBRH01226076">
    <property type="protein sequence ID" value="JAD71819.1"/>
    <property type="molecule type" value="Transcribed_RNA"/>
</dbReference>
<proteinExistence type="predicted"/>
<protein>
    <submittedName>
        <fullName evidence="1">Uncharacterized protein</fullName>
    </submittedName>
</protein>